<dbReference type="CDD" id="cd03214">
    <property type="entry name" value="ABC_Iron-Siderophores_B12_Hemin"/>
    <property type="match status" value="1"/>
</dbReference>
<dbReference type="PANTHER" id="PTHR42794">
    <property type="entry name" value="HEMIN IMPORT ATP-BINDING PROTEIN HMUV"/>
    <property type="match status" value="1"/>
</dbReference>
<evidence type="ECO:0000313" key="4">
    <source>
        <dbReference type="EMBL" id="GHC31305.1"/>
    </source>
</evidence>
<evidence type="ECO:0000256" key="1">
    <source>
        <dbReference type="ARBA" id="ARBA00022741"/>
    </source>
</evidence>
<dbReference type="RefSeq" id="WP_189519061.1">
    <property type="nucleotide sequence ID" value="NZ_BMZM01000003.1"/>
</dbReference>
<comment type="caution">
    <text evidence="4">The sequence shown here is derived from an EMBL/GenBank/DDBJ whole genome shotgun (WGS) entry which is preliminary data.</text>
</comment>
<protein>
    <submittedName>
        <fullName evidence="4">Ferrichrome ABC transporter</fullName>
    </submittedName>
</protein>
<sequence>MSLKVESLSVRFGRTLILDDVSGLKACPGELTALIGPNGAGKSTLLKSIAGIERSTGLVSLDDTVLDTLDIARRAGKIYYLPQDITSRAALSVFEAVLLARRTTHQTDRQQDLKRVQHTLQTLELEQYAERDLGQLSGGQRQRVAIAQAVVREPRVLMLDEPTSALDLHHQLQVLEWLVTLAREQQMIIIIAIHDLSLAARFSRHMWLMGTGGKVRAVGPPEKVLTEERLREVYAIRAHVEWPEGEPPRVTPLAATRQLGAQNSRQDF</sequence>
<dbReference type="InterPro" id="IPR027417">
    <property type="entry name" value="P-loop_NTPase"/>
</dbReference>
<dbReference type="PANTHER" id="PTHR42794:SF2">
    <property type="entry name" value="ABC TRANSPORTER ATP-BINDING PROTEIN"/>
    <property type="match status" value="1"/>
</dbReference>
<gene>
    <name evidence="4" type="ORF">GCM10010082_27040</name>
</gene>
<dbReference type="InterPro" id="IPR003439">
    <property type="entry name" value="ABC_transporter-like_ATP-bd"/>
</dbReference>
<keyword evidence="1" id="KW-0547">Nucleotide-binding</keyword>
<dbReference type="Gene3D" id="3.40.50.300">
    <property type="entry name" value="P-loop containing nucleotide triphosphate hydrolases"/>
    <property type="match status" value="1"/>
</dbReference>
<proteinExistence type="predicted"/>
<feature type="domain" description="ABC transporter" evidence="3">
    <location>
        <begin position="3"/>
        <end position="236"/>
    </location>
</feature>
<evidence type="ECO:0000313" key="5">
    <source>
        <dbReference type="Proteomes" id="UP000604243"/>
    </source>
</evidence>
<dbReference type="SMART" id="SM00382">
    <property type="entry name" value="AAA"/>
    <property type="match status" value="1"/>
</dbReference>
<evidence type="ECO:0000256" key="2">
    <source>
        <dbReference type="ARBA" id="ARBA00022840"/>
    </source>
</evidence>
<reference evidence="5" key="1">
    <citation type="journal article" date="2019" name="Int. J. Syst. Evol. Microbiol.">
        <title>The Global Catalogue of Microorganisms (GCM) 10K type strain sequencing project: providing services to taxonomists for standard genome sequencing and annotation.</title>
        <authorList>
            <consortium name="The Broad Institute Genomics Platform"/>
            <consortium name="The Broad Institute Genome Sequencing Center for Infectious Disease"/>
            <person name="Wu L."/>
            <person name="Ma J."/>
        </authorList>
    </citation>
    <scope>NUCLEOTIDE SEQUENCE [LARGE SCALE GENOMIC DNA]</scope>
    <source>
        <strain evidence="5">KCTC 42082</strain>
    </source>
</reference>
<accession>A0ABQ3FN85</accession>
<dbReference type="PROSITE" id="PS50893">
    <property type="entry name" value="ABC_TRANSPORTER_2"/>
    <property type="match status" value="1"/>
</dbReference>
<dbReference type="EMBL" id="BMZM01000003">
    <property type="protein sequence ID" value="GHC31305.1"/>
    <property type="molecule type" value="Genomic_DNA"/>
</dbReference>
<keyword evidence="2" id="KW-0067">ATP-binding</keyword>
<evidence type="ECO:0000259" key="3">
    <source>
        <dbReference type="PROSITE" id="PS50893"/>
    </source>
</evidence>
<organism evidence="4 5">
    <name type="scientific">Kushneria pakistanensis</name>
    <dbReference type="NCBI Taxonomy" id="1508770"/>
    <lineage>
        <taxon>Bacteria</taxon>
        <taxon>Pseudomonadati</taxon>
        <taxon>Pseudomonadota</taxon>
        <taxon>Gammaproteobacteria</taxon>
        <taxon>Oceanospirillales</taxon>
        <taxon>Halomonadaceae</taxon>
        <taxon>Kushneria</taxon>
    </lineage>
</organism>
<dbReference type="PROSITE" id="PS00211">
    <property type="entry name" value="ABC_TRANSPORTER_1"/>
    <property type="match status" value="1"/>
</dbReference>
<dbReference type="Proteomes" id="UP000604243">
    <property type="component" value="Unassembled WGS sequence"/>
</dbReference>
<keyword evidence="5" id="KW-1185">Reference proteome</keyword>
<dbReference type="InterPro" id="IPR017871">
    <property type="entry name" value="ABC_transporter-like_CS"/>
</dbReference>
<dbReference type="SUPFAM" id="SSF52540">
    <property type="entry name" value="P-loop containing nucleoside triphosphate hydrolases"/>
    <property type="match status" value="1"/>
</dbReference>
<dbReference type="InterPro" id="IPR003593">
    <property type="entry name" value="AAA+_ATPase"/>
</dbReference>
<name>A0ABQ3FN85_9GAMM</name>
<dbReference type="Pfam" id="PF00005">
    <property type="entry name" value="ABC_tran"/>
    <property type="match status" value="1"/>
</dbReference>